<dbReference type="InterPro" id="IPR003439">
    <property type="entry name" value="ABC_transporter-like_ATP-bd"/>
</dbReference>
<dbReference type="InterPro" id="IPR027417">
    <property type="entry name" value="P-loop_NTPase"/>
</dbReference>
<evidence type="ECO:0000256" key="1">
    <source>
        <dbReference type="ARBA" id="ARBA00005417"/>
    </source>
</evidence>
<dbReference type="Gene3D" id="3.40.50.300">
    <property type="entry name" value="P-loop containing nucleotide triphosphate hydrolases"/>
    <property type="match status" value="1"/>
</dbReference>
<keyword evidence="2" id="KW-0813">Transport</keyword>
<dbReference type="Pfam" id="PF08352">
    <property type="entry name" value="oligo_HPY"/>
    <property type="match status" value="1"/>
</dbReference>
<dbReference type="InterPro" id="IPR013563">
    <property type="entry name" value="Oligopep_ABC_C"/>
</dbReference>
<keyword evidence="4 6" id="KW-0067">ATP-binding</keyword>
<gene>
    <name evidence="6" type="ORF">Q9R02_10750</name>
</gene>
<dbReference type="Proteomes" id="UP001232725">
    <property type="component" value="Unassembled WGS sequence"/>
</dbReference>
<dbReference type="SUPFAM" id="SSF52540">
    <property type="entry name" value="P-loop containing nucleoside triphosphate hydrolases"/>
    <property type="match status" value="1"/>
</dbReference>
<evidence type="ECO:0000259" key="5">
    <source>
        <dbReference type="PROSITE" id="PS50893"/>
    </source>
</evidence>
<dbReference type="PANTHER" id="PTHR43776">
    <property type="entry name" value="TRANSPORT ATP-BINDING PROTEIN"/>
    <property type="match status" value="1"/>
</dbReference>
<dbReference type="PROSITE" id="PS00211">
    <property type="entry name" value="ABC_TRANSPORTER_1"/>
    <property type="match status" value="1"/>
</dbReference>
<organism evidence="6 7">
    <name type="scientific">Arthrobacter horti</name>
    <dbReference type="NCBI Taxonomy" id="3068273"/>
    <lineage>
        <taxon>Bacteria</taxon>
        <taxon>Bacillati</taxon>
        <taxon>Actinomycetota</taxon>
        <taxon>Actinomycetes</taxon>
        <taxon>Micrococcales</taxon>
        <taxon>Micrococcaceae</taxon>
        <taxon>Arthrobacter</taxon>
    </lineage>
</organism>
<dbReference type="PROSITE" id="PS50893">
    <property type="entry name" value="ABC_TRANSPORTER_2"/>
    <property type="match status" value="1"/>
</dbReference>
<keyword evidence="7" id="KW-1185">Reference proteome</keyword>
<evidence type="ECO:0000256" key="2">
    <source>
        <dbReference type="ARBA" id="ARBA00022448"/>
    </source>
</evidence>
<dbReference type="SMART" id="SM00382">
    <property type="entry name" value="AAA"/>
    <property type="match status" value="1"/>
</dbReference>
<protein>
    <submittedName>
        <fullName evidence="6">ABC transporter ATP-binding protein</fullName>
    </submittedName>
</protein>
<proteinExistence type="inferred from homology"/>
<evidence type="ECO:0000256" key="4">
    <source>
        <dbReference type="ARBA" id="ARBA00022840"/>
    </source>
</evidence>
<feature type="domain" description="ABC transporter" evidence="5">
    <location>
        <begin position="5"/>
        <end position="249"/>
    </location>
</feature>
<sequence>MSSILEVRSLSKSFGRGRRRSQALDDVSFTVEPGTITGLVGESGSGKTTIIRCIMGLESADSGEILFEGESLAKSGFNHRRRLAKDVQLVFQDPTASLNPRMRVEDIICEGMIVHELYGDAARRREEAGRLLEMVGLAERDLPRYPASFSGGQRQRIAIARALAVQPKLLVCDEPVSALDVSVQAQVLGLLVDMQRDLNLSLLFVAHNLAVVKQVCSVVHVLNRGRIVESGDAGTVLSQPADPYTQSLLEAVPVPDPEVAKERLAVRLAARAARRAAAEGTTA</sequence>
<keyword evidence="3" id="KW-0547">Nucleotide-binding</keyword>
<evidence type="ECO:0000256" key="3">
    <source>
        <dbReference type="ARBA" id="ARBA00022741"/>
    </source>
</evidence>
<comment type="similarity">
    <text evidence="1">Belongs to the ABC transporter superfamily.</text>
</comment>
<dbReference type="InterPro" id="IPR017871">
    <property type="entry name" value="ABC_transporter-like_CS"/>
</dbReference>
<comment type="caution">
    <text evidence="6">The sequence shown here is derived from an EMBL/GenBank/DDBJ whole genome shotgun (WGS) entry which is preliminary data.</text>
</comment>
<dbReference type="EMBL" id="JAVALS010000006">
    <property type="protein sequence ID" value="MDP5227633.1"/>
    <property type="molecule type" value="Genomic_DNA"/>
</dbReference>
<dbReference type="Pfam" id="PF00005">
    <property type="entry name" value="ABC_tran"/>
    <property type="match status" value="1"/>
</dbReference>
<dbReference type="InterPro" id="IPR003593">
    <property type="entry name" value="AAA+_ATPase"/>
</dbReference>
<dbReference type="GO" id="GO:0005524">
    <property type="term" value="F:ATP binding"/>
    <property type="evidence" value="ECO:0007669"/>
    <property type="project" value="UniProtKB-KW"/>
</dbReference>
<dbReference type="InterPro" id="IPR050319">
    <property type="entry name" value="ABC_transp_ATP-bind"/>
</dbReference>
<evidence type="ECO:0000313" key="6">
    <source>
        <dbReference type="EMBL" id="MDP5227633.1"/>
    </source>
</evidence>
<evidence type="ECO:0000313" key="7">
    <source>
        <dbReference type="Proteomes" id="UP001232725"/>
    </source>
</evidence>
<reference evidence="6 7" key="1">
    <citation type="submission" date="2023-08" db="EMBL/GenBank/DDBJ databases">
        <title>Arthrobacter horti sp. nov., isolated from forest soil.</title>
        <authorList>
            <person name="Park M."/>
        </authorList>
    </citation>
    <scope>NUCLEOTIDE SEQUENCE [LARGE SCALE GENOMIC DNA]</scope>
    <source>
        <strain evidence="6 7">YJM1</strain>
    </source>
</reference>
<name>A0ABT9IPY2_9MICC</name>
<dbReference type="RefSeq" id="WP_305996684.1">
    <property type="nucleotide sequence ID" value="NZ_JAVALS010000006.1"/>
</dbReference>
<dbReference type="CDD" id="cd03257">
    <property type="entry name" value="ABC_NikE_OppD_transporters"/>
    <property type="match status" value="1"/>
</dbReference>
<accession>A0ABT9IPY2</accession>
<dbReference type="PANTHER" id="PTHR43776:SF7">
    <property type="entry name" value="D,D-DIPEPTIDE TRANSPORT ATP-BINDING PROTEIN DDPF-RELATED"/>
    <property type="match status" value="1"/>
</dbReference>